<sequence length="115" mass="12448">METSGRSPRAFTISLLMSSTDLAATLMAPLAPSWTALSSLLSTISVMTTLLAPMAWAVRRQTRPMGPAPQISTVCPRLRWDLRQAWTPTESGSRRAPSSKDTWSGNLKQKSAGCV</sequence>
<feature type="compositionally biased region" description="Polar residues" evidence="1">
    <location>
        <begin position="99"/>
        <end position="109"/>
    </location>
</feature>
<feature type="region of interest" description="Disordered" evidence="1">
    <location>
        <begin position="86"/>
        <end position="115"/>
    </location>
</feature>
<keyword evidence="2" id="KW-0812">Transmembrane</keyword>
<evidence type="ECO:0000256" key="2">
    <source>
        <dbReference type="SAM" id="Phobius"/>
    </source>
</evidence>
<proteinExistence type="predicted"/>
<keyword evidence="2" id="KW-1133">Transmembrane helix</keyword>
<accession>A0A6B0ULM9</accession>
<name>A0A6B0ULM9_IXORI</name>
<keyword evidence="2" id="KW-0472">Membrane</keyword>
<dbReference type="EMBL" id="GIFC01008388">
    <property type="protein sequence ID" value="MXU90471.1"/>
    <property type="molecule type" value="Transcribed_RNA"/>
</dbReference>
<evidence type="ECO:0000256" key="1">
    <source>
        <dbReference type="SAM" id="MobiDB-lite"/>
    </source>
</evidence>
<evidence type="ECO:0000313" key="3">
    <source>
        <dbReference type="EMBL" id="MXU90471.1"/>
    </source>
</evidence>
<dbReference type="AlphaFoldDB" id="A0A6B0ULM9"/>
<feature type="transmembrane region" description="Helical" evidence="2">
    <location>
        <begin position="33"/>
        <end position="58"/>
    </location>
</feature>
<protein>
    <submittedName>
        <fullName evidence="3">Uncharacterized protein</fullName>
    </submittedName>
</protein>
<reference evidence="3" key="1">
    <citation type="submission" date="2019-12" db="EMBL/GenBank/DDBJ databases">
        <title>An insight into the sialome of adult female Ixodes ricinus ticks feeding for 6 days.</title>
        <authorList>
            <person name="Perner J."/>
            <person name="Ribeiro J.M.C."/>
        </authorList>
    </citation>
    <scope>NUCLEOTIDE SEQUENCE</scope>
    <source>
        <strain evidence="3">Semi-engorged</strain>
        <tissue evidence="3">Salivary glands</tissue>
    </source>
</reference>
<organism evidence="3">
    <name type="scientific">Ixodes ricinus</name>
    <name type="common">Common tick</name>
    <name type="synonym">Acarus ricinus</name>
    <dbReference type="NCBI Taxonomy" id="34613"/>
    <lineage>
        <taxon>Eukaryota</taxon>
        <taxon>Metazoa</taxon>
        <taxon>Ecdysozoa</taxon>
        <taxon>Arthropoda</taxon>
        <taxon>Chelicerata</taxon>
        <taxon>Arachnida</taxon>
        <taxon>Acari</taxon>
        <taxon>Parasitiformes</taxon>
        <taxon>Ixodida</taxon>
        <taxon>Ixodoidea</taxon>
        <taxon>Ixodidae</taxon>
        <taxon>Ixodinae</taxon>
        <taxon>Ixodes</taxon>
    </lineage>
</organism>